<dbReference type="InterPro" id="IPR006882">
    <property type="entry name" value="Herpes_Orf11"/>
</dbReference>
<dbReference type="EMBL" id="KM924295">
    <property type="protein sequence ID" value="AIU39538.1"/>
    <property type="molecule type" value="Genomic_DNA"/>
</dbReference>
<dbReference type="RefSeq" id="YP_009118402.1">
    <property type="nucleotide sequence ID" value="NC_026421.1"/>
</dbReference>
<dbReference type="OrthoDB" id="16729at10239"/>
<dbReference type="GeneID" id="23104149"/>
<gene>
    <name evidence="1" type="primary">ORF10</name>
</gene>
<accession>A0A0B4Q5M8</accession>
<evidence type="ECO:0000313" key="1">
    <source>
        <dbReference type="EMBL" id="AIU39538.1"/>
    </source>
</evidence>
<keyword evidence="2" id="KW-1185">Reference proteome</keyword>
<dbReference type="Pfam" id="PF04797">
    <property type="entry name" value="Herpes_ORF11"/>
    <property type="match status" value="1"/>
</dbReference>
<evidence type="ECO:0000313" key="2">
    <source>
        <dbReference type="Proteomes" id="UP000124452"/>
    </source>
</evidence>
<proteinExistence type="predicted"/>
<dbReference type="KEGG" id="vg:23104149"/>
<name>A0A0B4Q5M8_9GAMA</name>
<dbReference type="Proteomes" id="UP000124452">
    <property type="component" value="Segment"/>
</dbReference>
<reference evidence="1 2" key="1">
    <citation type="journal article" date="2015" name="Genome Announc.">
        <title>Genome sequences of equid herpesviruses 2 and 5.</title>
        <authorList>
            <person name="Wilkie G.S."/>
            <person name="Kerr K."/>
            <person name="Stewart J.P."/>
            <person name="Studdert M.J."/>
            <person name="Davison A.J."/>
        </authorList>
    </citation>
    <scope>NUCLEOTIDE SEQUENCE [LARGE SCALE GENOMIC DNA]</scope>
    <source>
        <strain evidence="1">2-141/67</strain>
    </source>
</reference>
<organism evidence="1 2">
    <name type="scientific">Equid gammaherpesvirus 5</name>
    <dbReference type="NCBI Taxonomy" id="10371"/>
    <lineage>
        <taxon>Viruses</taxon>
        <taxon>Duplodnaviria</taxon>
        <taxon>Heunggongvirae</taxon>
        <taxon>Peploviricota</taxon>
        <taxon>Herviviricetes</taxon>
        <taxon>Herpesvirales</taxon>
        <taxon>Orthoherpesviridae</taxon>
        <taxon>Gammaherpesvirinae</taxon>
        <taxon>Percavirus</taxon>
        <taxon>Percavirus equidgamma5</taxon>
    </lineage>
</organism>
<protein>
    <submittedName>
        <fullName evidence="1">Protein G10</fullName>
    </submittedName>
</protein>
<sequence>MEEVVQATLADMLLAMRGEVFYVEDWKIEVTSTGLMVVNTVDLNVQAGRCSALTLPFSVWSLMEILLCRFEPANQLHVACRIFDSTFIMQNMDYDQSKYLVVETVLSDLKKPICCNLITGTDLLTSGELRLSILPLKAIESSSAFSAIYNMFNDLPPGLELGKVTEYCGSRVMEVSGVALRTAPRTYTMAFKWPEGKDFFRITNSQFCEYYNKYRIVHLSLKECKMYRKGEDVYVLDLVVTGDKQPEAVNATVSVLGAHVDPVIVTDRFIAPKFNQAWGWSLPINCPGYVTVPARKTIHLPVKGMFFRGSALTQQRPVCLVGNSNCNPELLVRPVVWEPMTSLVLTLYNNSDSPVTLGHGDLLALAVPVYRTDINTVFSDNAGTLFTWDTCELTE</sequence>